<dbReference type="InterPro" id="IPR045584">
    <property type="entry name" value="Pilin-like"/>
</dbReference>
<name>A0A517M5V0_9BACT</name>
<dbReference type="RefSeq" id="WP_145349284.1">
    <property type="nucleotide sequence ID" value="NZ_CP036261.1"/>
</dbReference>
<evidence type="ECO:0000313" key="2">
    <source>
        <dbReference type="EMBL" id="QDS90255.1"/>
    </source>
</evidence>
<dbReference type="PROSITE" id="PS00409">
    <property type="entry name" value="PROKAR_NTER_METHYL"/>
    <property type="match status" value="1"/>
</dbReference>
<organism evidence="2 3">
    <name type="scientific">Rosistilla ulvae</name>
    <dbReference type="NCBI Taxonomy" id="1930277"/>
    <lineage>
        <taxon>Bacteria</taxon>
        <taxon>Pseudomonadati</taxon>
        <taxon>Planctomycetota</taxon>
        <taxon>Planctomycetia</taxon>
        <taxon>Pirellulales</taxon>
        <taxon>Pirellulaceae</taxon>
        <taxon>Rosistilla</taxon>
    </lineage>
</organism>
<dbReference type="NCBIfam" id="TIGR02532">
    <property type="entry name" value="IV_pilin_GFxxxE"/>
    <property type="match status" value="1"/>
</dbReference>
<dbReference type="NCBIfam" id="TIGR04294">
    <property type="entry name" value="pre_pil_HX9DG"/>
    <property type="match status" value="1"/>
</dbReference>
<evidence type="ECO:0000313" key="3">
    <source>
        <dbReference type="Proteomes" id="UP000319557"/>
    </source>
</evidence>
<evidence type="ECO:0000259" key="1">
    <source>
        <dbReference type="Pfam" id="PF07596"/>
    </source>
</evidence>
<dbReference type="PANTHER" id="PTHR30093:SF2">
    <property type="entry name" value="TYPE II SECRETION SYSTEM PROTEIN H"/>
    <property type="match status" value="1"/>
</dbReference>
<dbReference type="InterPro" id="IPR012902">
    <property type="entry name" value="N_methyl_site"/>
</dbReference>
<dbReference type="InterPro" id="IPR027558">
    <property type="entry name" value="Pre_pil_HX9DG_C"/>
</dbReference>
<protein>
    <submittedName>
        <fullName evidence="2">Putative major pilin subunit</fullName>
    </submittedName>
</protein>
<dbReference type="Pfam" id="PF07596">
    <property type="entry name" value="SBP_bac_10"/>
    <property type="match status" value="1"/>
</dbReference>
<feature type="domain" description="DUF1559" evidence="1">
    <location>
        <begin position="32"/>
        <end position="319"/>
    </location>
</feature>
<dbReference type="KEGG" id="ruv:EC9_44620"/>
<keyword evidence="3" id="KW-1185">Reference proteome</keyword>
<dbReference type="OrthoDB" id="241541at2"/>
<dbReference type="InterPro" id="IPR011453">
    <property type="entry name" value="DUF1559"/>
</dbReference>
<dbReference type="EMBL" id="CP036261">
    <property type="protein sequence ID" value="QDS90255.1"/>
    <property type="molecule type" value="Genomic_DNA"/>
</dbReference>
<accession>A0A517M5V0</accession>
<reference evidence="2 3" key="1">
    <citation type="submission" date="2019-02" db="EMBL/GenBank/DDBJ databases">
        <title>Deep-cultivation of Planctomycetes and their phenomic and genomic characterization uncovers novel biology.</title>
        <authorList>
            <person name="Wiegand S."/>
            <person name="Jogler M."/>
            <person name="Boedeker C."/>
            <person name="Pinto D."/>
            <person name="Vollmers J."/>
            <person name="Rivas-Marin E."/>
            <person name="Kohn T."/>
            <person name="Peeters S.H."/>
            <person name="Heuer A."/>
            <person name="Rast P."/>
            <person name="Oberbeckmann S."/>
            <person name="Bunk B."/>
            <person name="Jeske O."/>
            <person name="Meyerdierks A."/>
            <person name="Storesund J.E."/>
            <person name="Kallscheuer N."/>
            <person name="Luecker S."/>
            <person name="Lage O.M."/>
            <person name="Pohl T."/>
            <person name="Merkel B.J."/>
            <person name="Hornburger P."/>
            <person name="Mueller R.-W."/>
            <person name="Bruemmer F."/>
            <person name="Labrenz M."/>
            <person name="Spormann A.M."/>
            <person name="Op den Camp H."/>
            <person name="Overmann J."/>
            <person name="Amann R."/>
            <person name="Jetten M.S.M."/>
            <person name="Mascher T."/>
            <person name="Medema M.H."/>
            <person name="Devos D.P."/>
            <person name="Kaster A.-K."/>
            <person name="Ovreas L."/>
            <person name="Rohde M."/>
            <person name="Galperin M.Y."/>
            <person name="Jogler C."/>
        </authorList>
    </citation>
    <scope>NUCLEOTIDE SEQUENCE [LARGE SCALE GENOMIC DNA]</scope>
    <source>
        <strain evidence="2 3">EC9</strain>
    </source>
</reference>
<proteinExistence type="predicted"/>
<dbReference type="Gene3D" id="3.30.700.10">
    <property type="entry name" value="Glycoprotein, Type 4 Pilin"/>
    <property type="match status" value="1"/>
</dbReference>
<dbReference type="Pfam" id="PF07963">
    <property type="entry name" value="N_methyl"/>
    <property type="match status" value="1"/>
</dbReference>
<dbReference type="SUPFAM" id="SSF54523">
    <property type="entry name" value="Pili subunits"/>
    <property type="match status" value="1"/>
</dbReference>
<dbReference type="Proteomes" id="UP000319557">
    <property type="component" value="Chromosome"/>
</dbReference>
<gene>
    <name evidence="2" type="ORF">EC9_44620</name>
</gene>
<sequence>MEPKKQGFTLVELLVVIAIIGILVGLLLPAVQAAREAARRLQCNNHLKQFGLALHNYADTYGKFPHGSGGGAHTYNRLNAMVSMLPFFEETALADMVNSQQTFGGTTYGAGGSSPWDSNYELWGSQFQVKGMNCPSDSPVGDKRNGRWKDGVAATSSYSFCHGDHVTDVRNQATYRRRGLFGTRSYATFAAITDGTSNTMAISERCFPRGPRSVFGNTVENLTGLETNPALCLAQADRNAREYLPSANVGGYRIGGTRAYDGMPIYTGFNAILPPNSPSCLVGNVNTHGVMSAQSWHPGGVNCVFADGSVRFITETIDTGNPGAAEKFSGASPYGVWGALATINGGEVARE</sequence>
<dbReference type="AlphaFoldDB" id="A0A517M5V0"/>
<dbReference type="PANTHER" id="PTHR30093">
    <property type="entry name" value="GENERAL SECRETION PATHWAY PROTEIN G"/>
    <property type="match status" value="1"/>
</dbReference>